<gene>
    <name evidence="2" type="ORF">E0486_17970</name>
</gene>
<comment type="caution">
    <text evidence="2">The sequence shown here is derived from an EMBL/GenBank/DDBJ whole genome shotgun (WGS) entry which is preliminary data.</text>
</comment>
<dbReference type="RefSeq" id="WP_131854358.1">
    <property type="nucleotide sequence ID" value="NZ_SKFH01000057.1"/>
</dbReference>
<organism evidence="2 3">
    <name type="scientific">Flaviaesturariibacter aridisoli</name>
    <dbReference type="NCBI Taxonomy" id="2545761"/>
    <lineage>
        <taxon>Bacteria</taxon>
        <taxon>Pseudomonadati</taxon>
        <taxon>Bacteroidota</taxon>
        <taxon>Chitinophagia</taxon>
        <taxon>Chitinophagales</taxon>
        <taxon>Chitinophagaceae</taxon>
        <taxon>Flaviaestuariibacter</taxon>
    </lineage>
</organism>
<evidence type="ECO:0008006" key="4">
    <source>
        <dbReference type="Google" id="ProtNLM"/>
    </source>
</evidence>
<feature type="region of interest" description="Disordered" evidence="1">
    <location>
        <begin position="174"/>
        <end position="232"/>
    </location>
</feature>
<sequence length="377" mass="40694">MSSKYPAYHPLTRANYEEAFLLYVDGELSPEAMDAVDAFVALHPDLHEELQALLDTRLDAEPLTLGNLDFLQAPQMRQLSREEELLSYIDNELGDADRAALERDLSADPALRAELAAYHAVRLPADAVTCPFKEELYRREEKRRPLLWLPRVAAAVLLLGAGAALWQSNWSGTGSTGHASSAGVAQRTEPAHTASTPAITAPAAETRPTETRPTETTGQPALAAATPVKTHRANRISTGIAIPLPAVKGGLPPASKERGYAQPGEQKEAIAYNYTPDPRDRTPEQRNAFPGSADTHPSVNPTLANPGVTSASTAALNNQKADAQPTASEAVYREEGRQNSVRGFLRKASRFIEKRTGIKTTNEDNQLVVGGVAINLK</sequence>
<evidence type="ECO:0000313" key="3">
    <source>
        <dbReference type="Proteomes" id="UP000295164"/>
    </source>
</evidence>
<proteinExistence type="predicted"/>
<evidence type="ECO:0000313" key="2">
    <source>
        <dbReference type="EMBL" id="TCZ64704.1"/>
    </source>
</evidence>
<name>A0A4R4DVS2_9BACT</name>
<feature type="region of interest" description="Disordered" evidence="1">
    <location>
        <begin position="246"/>
        <end position="338"/>
    </location>
</feature>
<dbReference type="EMBL" id="SKFH01000057">
    <property type="protein sequence ID" value="TCZ64704.1"/>
    <property type="molecule type" value="Genomic_DNA"/>
</dbReference>
<keyword evidence="3" id="KW-1185">Reference proteome</keyword>
<feature type="compositionally biased region" description="Low complexity" evidence="1">
    <location>
        <begin position="174"/>
        <end position="183"/>
    </location>
</feature>
<reference evidence="2 3" key="1">
    <citation type="submission" date="2019-03" db="EMBL/GenBank/DDBJ databases">
        <authorList>
            <person name="Kim M.K.M."/>
        </authorList>
    </citation>
    <scope>NUCLEOTIDE SEQUENCE [LARGE SCALE GENOMIC DNA]</scope>
    <source>
        <strain evidence="2 3">17J68-15</strain>
    </source>
</reference>
<accession>A0A4R4DVS2</accession>
<feature type="compositionally biased region" description="Polar residues" evidence="1">
    <location>
        <begin position="295"/>
        <end position="327"/>
    </location>
</feature>
<protein>
    <recommendedName>
        <fullName evidence="4">Zinc-finger domain-containing protein</fullName>
    </recommendedName>
</protein>
<dbReference type="OrthoDB" id="663559at2"/>
<dbReference type="Proteomes" id="UP000295164">
    <property type="component" value="Unassembled WGS sequence"/>
</dbReference>
<evidence type="ECO:0000256" key="1">
    <source>
        <dbReference type="SAM" id="MobiDB-lite"/>
    </source>
</evidence>
<dbReference type="AlphaFoldDB" id="A0A4R4DVS2"/>
<feature type="compositionally biased region" description="Low complexity" evidence="1">
    <location>
        <begin position="191"/>
        <end position="206"/>
    </location>
</feature>